<sequence length="387" mass="44377">MVTDKFLPERNMHKGFRFSPYEAPELTPFEKLFDIFQELITHTSGDVDEALDWLRELDKEYDLTDEDYTIDDFIEDLKAKGFLREEFKDSGGQGEGEKGEGSLSITAKMERIIRQRALDQIFGKIKRSGAGNHRTGKSGQGDEHTGDLREYRFGDGLEHISMTESLKNAQINHGLDSFSLNEDDLVVEDTQYKAQMSTVLMIDISHSMILYGEDRITPAKKVAMALAELITTRYPKDTLDILVFGNDAWPIPIKELPYLKVGPYHTNTVAGLQLAMDMLRRKRNTNKQIFMITDGKPSCLRLPDGNYYKNSVGLDDYIVEKCYNMARMARKLHIPITTFMIAQDPYLMQFVRHFTEANKGKAFFTGLQGLGEMIFEDYEANRKKRLK</sequence>
<dbReference type="Proteomes" id="UP001200642">
    <property type="component" value="Unassembled WGS sequence"/>
</dbReference>
<accession>A0AAE3EXI0</accession>
<reference evidence="3" key="1">
    <citation type="submission" date="2023-02" db="EMBL/GenBank/DDBJ databases">
        <title>Genome of Flavobacteriaceae gen. nov. sp. strain F89.</title>
        <authorList>
            <person name="Wang Y."/>
        </authorList>
    </citation>
    <scope>NUCLEOTIDE SEQUENCE</scope>
    <source>
        <strain evidence="3">F89</strain>
    </source>
</reference>
<organism evidence="3 4">
    <name type="scientific">Cerina litoralis</name>
    <dbReference type="NCBI Taxonomy" id="2874477"/>
    <lineage>
        <taxon>Bacteria</taxon>
        <taxon>Pseudomonadati</taxon>
        <taxon>Bacteroidota</taxon>
        <taxon>Flavobacteriia</taxon>
        <taxon>Flavobacteriales</taxon>
        <taxon>Flavobacteriaceae</taxon>
        <taxon>Cerina</taxon>
    </lineage>
</organism>
<comment type="caution">
    <text evidence="3">The sequence shown here is derived from an EMBL/GenBank/DDBJ whole genome shotgun (WGS) entry which is preliminary data.</text>
</comment>
<keyword evidence="4" id="KW-1185">Reference proteome</keyword>
<evidence type="ECO:0000313" key="3">
    <source>
        <dbReference type="EMBL" id="MCG2461406.1"/>
    </source>
</evidence>
<dbReference type="CDD" id="cd00198">
    <property type="entry name" value="vWFA"/>
    <property type="match status" value="1"/>
</dbReference>
<dbReference type="InterPro" id="IPR036465">
    <property type="entry name" value="vWFA_dom_sf"/>
</dbReference>
<name>A0AAE3EXI0_9FLAO</name>
<gene>
    <name evidence="3" type="ORF">K8352_11650</name>
</gene>
<proteinExistence type="predicted"/>
<evidence type="ECO:0000313" key="4">
    <source>
        <dbReference type="Proteomes" id="UP001200642"/>
    </source>
</evidence>
<dbReference type="InterPro" id="IPR002035">
    <property type="entry name" value="VWF_A"/>
</dbReference>
<dbReference type="Pfam" id="PF13519">
    <property type="entry name" value="VWA_2"/>
    <property type="match status" value="1"/>
</dbReference>
<dbReference type="EMBL" id="JAIRBC010000015">
    <property type="protein sequence ID" value="MCG2461406.1"/>
    <property type="molecule type" value="Genomic_DNA"/>
</dbReference>
<dbReference type="AlphaFoldDB" id="A0AAE3EXI0"/>
<protein>
    <submittedName>
        <fullName evidence="3">VWA domain-containing protein</fullName>
    </submittedName>
</protein>
<dbReference type="Gene3D" id="3.40.50.410">
    <property type="entry name" value="von Willebrand factor, type A domain"/>
    <property type="match status" value="1"/>
</dbReference>
<dbReference type="RefSeq" id="WP_317902550.1">
    <property type="nucleotide sequence ID" value="NZ_JAIRBC010000015.1"/>
</dbReference>
<evidence type="ECO:0000259" key="2">
    <source>
        <dbReference type="Pfam" id="PF13519"/>
    </source>
</evidence>
<evidence type="ECO:0000256" key="1">
    <source>
        <dbReference type="SAM" id="MobiDB-lite"/>
    </source>
</evidence>
<dbReference type="SUPFAM" id="SSF53300">
    <property type="entry name" value="vWA-like"/>
    <property type="match status" value="1"/>
</dbReference>
<feature type="domain" description="VWFA" evidence="2">
    <location>
        <begin position="198"/>
        <end position="296"/>
    </location>
</feature>
<feature type="region of interest" description="Disordered" evidence="1">
    <location>
        <begin position="127"/>
        <end position="147"/>
    </location>
</feature>